<name>A0RTX1_CENSY</name>
<keyword evidence="2" id="KW-1185">Reference proteome</keyword>
<dbReference type="Proteomes" id="UP000000758">
    <property type="component" value="Chromosome"/>
</dbReference>
<evidence type="ECO:0000313" key="2">
    <source>
        <dbReference type="Proteomes" id="UP000000758"/>
    </source>
</evidence>
<dbReference type="HOGENOM" id="CLU_504002_0_0_2"/>
<dbReference type="KEGG" id="csy:CENSYa_0143"/>
<dbReference type="EnsemblBacteria" id="ABK76788">
    <property type="protein sequence ID" value="ABK76788"/>
    <property type="gene ID" value="CENSYa_0143"/>
</dbReference>
<dbReference type="AlphaFoldDB" id="A0RTX1"/>
<reference evidence="1 2" key="1">
    <citation type="journal article" date="2006" name="Proc. Natl. Acad. Sci. U.S.A.">
        <title>Genomic analysis of the uncultivated marine crenarchaeote Cenarchaeum symbiosum.</title>
        <authorList>
            <person name="Hallam S.J."/>
            <person name="Konstantinidis K.T."/>
            <person name="Putnam N."/>
            <person name="Schleper C."/>
            <person name="Watanabe Y."/>
            <person name="Sugahara J."/>
            <person name="Preston C."/>
            <person name="de la Torre J."/>
            <person name="Richardson P.M."/>
            <person name="DeLong E.F."/>
        </authorList>
    </citation>
    <scope>NUCLEOTIDE SEQUENCE [LARGE SCALE GENOMIC DNA]</scope>
    <source>
        <strain evidence="2">A</strain>
    </source>
</reference>
<evidence type="ECO:0000313" key="1">
    <source>
        <dbReference type="EMBL" id="ABK76788.1"/>
    </source>
</evidence>
<protein>
    <submittedName>
        <fullName evidence="1">Uncharacterized protein</fullName>
    </submittedName>
</protein>
<organism evidence="1 2">
    <name type="scientific">Cenarchaeum symbiosum (strain A)</name>
    <dbReference type="NCBI Taxonomy" id="414004"/>
    <lineage>
        <taxon>Archaea</taxon>
        <taxon>Nitrososphaerota</taxon>
        <taxon>Candidatus Cenarchaeales</taxon>
        <taxon>Candidatus Cenarchaeaceae</taxon>
        <taxon>Candidatus Cenarchaeum</taxon>
    </lineage>
</organism>
<accession>A0RTX1</accession>
<sequence>MSQDRQKEAGANDGENVKTAEFSYRKDEGLVAGYATECVGQGPGILYITTQRLVFYSQKHGIRLNLDYEHLFDWRIIGDTLKIRWQELKHGQAQHRLEDEIFELVFLFKSGYEWIIHMIIYATYTSRFPTGNAGLGWYLNEKAELLHRYDDEPRVYDVKLPLCIRDITLGIDMENKLTARAKILPPGEDFRIDDHTGELILEQSVYKWLKIRHAQRDDGTWSCHEGYIRPGSIKDNGKGIIMDIIKNEVKCEISDGITAHKELIDDITAGKVEASTAFIPAVKLHGEEICAADDLEDRLKYLAEKLVVMPRVYELMKGEDFEYTRQAALFRDELQLRLTMQLRAGKDITGFAPDIQKAPQMRLKDGISVADVLKKYRGRLIEDGMYDAVYGDHGPDPDVEKHLAAHEYWYAHLPDMYTYEIPESRLEMEARIDAARSDVEENSMQDGMDMLAREGIIKDGWDHSKSALYNRANLHEQLERKMANPNSPLLMEDVDKISLVTGRFWTFIHLIKYSERYRDDTADYLVEIAEKMNSLRISKV</sequence>
<gene>
    <name evidence="1" type="ordered locus">CENSYa_0143</name>
</gene>
<proteinExistence type="predicted"/>
<dbReference type="EMBL" id="DP000238">
    <property type="protein sequence ID" value="ABK76788.1"/>
    <property type="molecule type" value="Genomic_DNA"/>
</dbReference>
<dbReference type="STRING" id="414004.CENSYa_0143"/>